<dbReference type="EMBL" id="JBEFLD010000001">
    <property type="protein sequence ID" value="MEQ6289292.1"/>
    <property type="molecule type" value="Genomic_DNA"/>
</dbReference>
<name>A0ABV1LZK6_9NEIS</name>
<organism evidence="2 3">
    <name type="scientific">Vogesella oryzagri</name>
    <dbReference type="NCBI Taxonomy" id="3160864"/>
    <lineage>
        <taxon>Bacteria</taxon>
        <taxon>Pseudomonadati</taxon>
        <taxon>Pseudomonadota</taxon>
        <taxon>Betaproteobacteria</taxon>
        <taxon>Neisseriales</taxon>
        <taxon>Chromobacteriaceae</taxon>
        <taxon>Vogesella</taxon>
    </lineage>
</organism>
<keyword evidence="3" id="KW-1185">Reference proteome</keyword>
<protein>
    <submittedName>
        <fullName evidence="2">Uncharacterized protein</fullName>
    </submittedName>
</protein>
<evidence type="ECO:0000313" key="2">
    <source>
        <dbReference type="EMBL" id="MEQ6289292.1"/>
    </source>
</evidence>
<comment type="caution">
    <text evidence="2">The sequence shown here is derived from an EMBL/GenBank/DDBJ whole genome shotgun (WGS) entry which is preliminary data.</text>
</comment>
<sequence length="123" mass="13430">MFPLPNRRLDDNPKKPPSGGFLFAANGAVGGLYVALHKTNVLFLNASVGGMTDNVYTLFKEQIMQTLLALVLLYFFILPLLGGVLAFFAGAVRARLGNGGKTLSGWHPLNPYYAQSPYHFGKR</sequence>
<feature type="transmembrane region" description="Helical" evidence="1">
    <location>
        <begin position="63"/>
        <end position="88"/>
    </location>
</feature>
<proteinExistence type="predicted"/>
<keyword evidence="1" id="KW-0472">Membrane</keyword>
<keyword evidence="1" id="KW-1133">Transmembrane helix</keyword>
<evidence type="ECO:0000313" key="3">
    <source>
        <dbReference type="Proteomes" id="UP001433638"/>
    </source>
</evidence>
<keyword evidence="1" id="KW-0812">Transmembrane</keyword>
<accession>A0ABV1LZK6</accession>
<reference evidence="2" key="1">
    <citation type="submission" date="2024-06" db="EMBL/GenBank/DDBJ databases">
        <title>Genome sequence of Vogesella sp. MAHUQ-64.</title>
        <authorList>
            <person name="Huq M.A."/>
        </authorList>
    </citation>
    <scope>NUCLEOTIDE SEQUENCE</scope>
    <source>
        <strain evidence="2">MAHUQ-64</strain>
    </source>
</reference>
<evidence type="ECO:0000256" key="1">
    <source>
        <dbReference type="SAM" id="Phobius"/>
    </source>
</evidence>
<feature type="transmembrane region" description="Helical" evidence="1">
    <location>
        <begin position="21"/>
        <end position="43"/>
    </location>
</feature>
<gene>
    <name evidence="2" type="ORF">ABNW52_01530</name>
</gene>
<dbReference type="Proteomes" id="UP001433638">
    <property type="component" value="Unassembled WGS sequence"/>
</dbReference>